<name>A0AA39CDL4_9EURO</name>
<organism evidence="3 4">
    <name type="scientific">Cladophialophora chaetospira</name>
    <dbReference type="NCBI Taxonomy" id="386627"/>
    <lineage>
        <taxon>Eukaryota</taxon>
        <taxon>Fungi</taxon>
        <taxon>Dikarya</taxon>
        <taxon>Ascomycota</taxon>
        <taxon>Pezizomycotina</taxon>
        <taxon>Eurotiomycetes</taxon>
        <taxon>Chaetothyriomycetidae</taxon>
        <taxon>Chaetothyriales</taxon>
        <taxon>Herpotrichiellaceae</taxon>
        <taxon>Cladophialophora</taxon>
    </lineage>
</organism>
<comment type="caution">
    <text evidence="3">The sequence shown here is derived from an EMBL/GenBank/DDBJ whole genome shotgun (WGS) entry which is preliminary data.</text>
</comment>
<feature type="domain" description="Methyltransferase type 11" evidence="2">
    <location>
        <begin position="432"/>
        <end position="477"/>
    </location>
</feature>
<sequence>MFNIPFKNPLEAETVSERRERKARESEGSVRSSKLSRRPKLVDRGVAAKKVTIFRFAKGSKTPPAIPGCDERGTVDQDLETGPAELPGSPVTLASPSYSQHSPSCARPLSGLSFAPSVRRQEAANSSALDTADPLGDTTNQTLPQRRPRNLYTSANGNPCREPASSVDTTRIASPIQSSRSFIAQISRHRTERYPNVRYPSTSSTGTTDRSDASYSPGSTPGTVYSLEHPMSFSPTEYHHRGYTHTSLAGALGTPKDKPAFNFELPSNTVTAARPQDEHACPLNPHSPITFPLLTESLPSTLLLVQNAPDKTFCQRLNEDWEGTDPDTWKIVNAQKKVWALLGLKRIQQQLGEKSILASGLDISLRGRAEILRTSSEDGMSLLCISDDGVEAWLHAATIPRQRVSCLRPFHAESSAPFPISPLGVPTKSWTDMPALPYPDSSADLISAGNTPGLLRSSQWPAFVQECARVLRPGGVFEVSIIDPMPRNCGPLLRQWTAEKVILGLERRFLVTHPAMIIPLWLEDIAEFGHCESHKFSFPAVFEKAHERSPTRDAERCFRESADQRDREIQSLRNAVGRYFYEALYGELLQVPSRHMRSGSPGMNAVEEDLSNRWWWTDPAIVRECHEYGPVFEMITFRCMKLMSRGVP</sequence>
<accession>A0AA39CDL4</accession>
<dbReference type="SUPFAM" id="SSF53335">
    <property type="entry name" value="S-adenosyl-L-methionine-dependent methyltransferases"/>
    <property type="match status" value="1"/>
</dbReference>
<dbReference type="Pfam" id="PF08241">
    <property type="entry name" value="Methyltransf_11"/>
    <property type="match status" value="1"/>
</dbReference>
<feature type="compositionally biased region" description="Polar residues" evidence="1">
    <location>
        <begin position="166"/>
        <end position="184"/>
    </location>
</feature>
<gene>
    <name evidence="3" type="ORF">H2200_011131</name>
</gene>
<evidence type="ECO:0000313" key="3">
    <source>
        <dbReference type="EMBL" id="KAJ9604297.1"/>
    </source>
</evidence>
<dbReference type="Gene3D" id="3.40.50.150">
    <property type="entry name" value="Vaccinia Virus protein VP39"/>
    <property type="match status" value="1"/>
</dbReference>
<feature type="compositionally biased region" description="Polar residues" evidence="1">
    <location>
        <begin position="92"/>
        <end position="103"/>
    </location>
</feature>
<evidence type="ECO:0000256" key="1">
    <source>
        <dbReference type="SAM" id="MobiDB-lite"/>
    </source>
</evidence>
<reference evidence="3" key="1">
    <citation type="submission" date="2022-10" db="EMBL/GenBank/DDBJ databases">
        <title>Culturing micro-colonial fungi from biological soil crusts in the Mojave desert and describing Neophaeococcomyces mojavensis, and introducing the new genera and species Taxawa tesnikishii.</title>
        <authorList>
            <person name="Kurbessoian T."/>
            <person name="Stajich J.E."/>
        </authorList>
    </citation>
    <scope>NUCLEOTIDE SEQUENCE</scope>
    <source>
        <strain evidence="3">TK_41</strain>
    </source>
</reference>
<dbReference type="Proteomes" id="UP001172673">
    <property type="component" value="Unassembled WGS sequence"/>
</dbReference>
<dbReference type="EMBL" id="JAPDRK010000019">
    <property type="protein sequence ID" value="KAJ9604297.1"/>
    <property type="molecule type" value="Genomic_DNA"/>
</dbReference>
<evidence type="ECO:0000313" key="4">
    <source>
        <dbReference type="Proteomes" id="UP001172673"/>
    </source>
</evidence>
<evidence type="ECO:0000259" key="2">
    <source>
        <dbReference type="Pfam" id="PF08241"/>
    </source>
</evidence>
<dbReference type="AlphaFoldDB" id="A0AA39CDL4"/>
<keyword evidence="4" id="KW-1185">Reference proteome</keyword>
<protein>
    <recommendedName>
        <fullName evidence="2">Methyltransferase type 11 domain-containing protein</fullName>
    </recommendedName>
</protein>
<feature type="region of interest" description="Disordered" evidence="1">
    <location>
        <begin position="60"/>
        <end position="106"/>
    </location>
</feature>
<dbReference type="InterPro" id="IPR029063">
    <property type="entry name" value="SAM-dependent_MTases_sf"/>
</dbReference>
<dbReference type="InterPro" id="IPR013216">
    <property type="entry name" value="Methyltransf_11"/>
</dbReference>
<feature type="region of interest" description="Disordered" evidence="1">
    <location>
        <begin position="1"/>
        <end position="42"/>
    </location>
</feature>
<feature type="compositionally biased region" description="Basic and acidic residues" evidence="1">
    <location>
        <begin position="15"/>
        <end position="28"/>
    </location>
</feature>
<proteinExistence type="predicted"/>
<dbReference type="GO" id="GO:0008757">
    <property type="term" value="F:S-adenosylmethionine-dependent methyltransferase activity"/>
    <property type="evidence" value="ECO:0007669"/>
    <property type="project" value="InterPro"/>
</dbReference>
<feature type="region of interest" description="Disordered" evidence="1">
    <location>
        <begin position="120"/>
        <end position="223"/>
    </location>
</feature>